<gene>
    <name evidence="2" type="ORF">FHS34_001946</name>
</gene>
<evidence type="ECO:0000256" key="1">
    <source>
        <dbReference type="SAM" id="MobiDB-lite"/>
    </source>
</evidence>
<sequence>MDFEQQINWTVLPAGLTADGTQVKVSVFIAPRLLGPAPPEPPDPTKRLTLDPHYPDFLRWPEKIALATFDFAAGEGTVEPSTSTEADEEPDTTPAPSTPFVTGLKPQGPLPDVHLWQALFGAGTPLDPYTFERHTDQICQTYSTKEVSTFTKDKYTEAAVTSPEAPPPTRDLVMPPSDGPTDGGATNGSSTDGGSTDGGSPSDGSGGAAGPGDVGPRDVPTAVGDTTADEDPPMPSELQRLHSFHTIAMPPQPPHLVGEEPPPPPRPAKHDPDFHQMLTWLGDHPTLLRHLGLVLDFRLPADLLPVSSGQLFLKVIPHWKSELGEEASHDVSPRTRYVFLPDHRAFAPRAGVPTDGPLTAPARGLVELKGNFTLEPADIDAAAGKMIGPAEGATGLATVRTHGIALVRDERMESLRQEFARAAEHDAAFTRAVEQQKAQGATPDPQNPGAVPLTSADQVPAPELFAENLVRGHRLDIWDKTRGQWFSLHEREVEYRKPRGGPLLLTASDEGFFQAHLLRPPPEAMHPDHLYVPEQLVTWDGWSLSAPRPGLVLDTDAGSLDEDRHPNEPVPLDNEAQTKLPLEITPNVRPGTLPRLRFGNEYRVRMRTVDLAGNGLDKSEADALVDLADNGTDGDGAAAERLEERKALLLPDDAGLLTFQRFEPVLAPTVVARFRFGEGASDFRLVIRSSPGSDPPPATSGTTPVVTVHRANVQPGMTNDEVRIVQQALIDQGHPLPVGPTGFFGDQTRAAYAAEQRAQGFRGSDADGKPGCTTLIALGRKSGFVVVDCGSDGTSTGTGTGTTAGTGAGMTAEQYAADFNRSLPVTSGAHDPYRGTDERHVVAPKASLRCIEWHGLLDDAIGSTDANVQKAVYDLAVRESGSLSDPSQPDVEVRTIKSPAADPENPANTVLHTGQQVELPYLPDPLSTGAVFLDLPGMPEGKPFPVPWDGDVWHRPRSLRLRLAEGTAPPRFDEASRVLTVSLPKGAVATVRVCSRIDFDEHIMGVAGWCRERQESAPGLAREGEGEGAARRTAAARRTDDVLALAAASRHWMFTPWQELTLVHAVQRPFRTPVLSLVQPAPPTTLRPLGATAEHLSGAIALDEASTDRVDLIAEWTEVRDAGREGRDTREMTAPVFDLLTAWAASQTGAPGAEPALLRAGVLTFNTEAAEKKAKADAADAVADPAKHPGPPNPGKHEFGDTKHRAVRYHPVAGSKFADYFPAEFAAPGKNVLTVAGRPQEHSVPSSARPTAPRLQYCVPTLTLEEVQGPPGVIVHRRHGRGIRVYLDRPWYSSGDGELLGVVLGEPPGGDPTSVRDAWVTLMGRDPIHRSAPVVSPTPEMFTNAVQRTPKPLPLDPPSIDLPVQVVGFAPQFEKAVPKPGDDPDKAGRWFCDLDLDTGDACLPFVRLALVRYQPESVPGAEISKTVLADLVRTLPDRELRVTLGDPLTVSVSGPSWDPTGSLPPRITATLQRRNRLVDDDDLGWVTLDDTTVQLTSVDAESSHTPFYTGQIPLPPGRHGPLRVLVLETEGIRPDVPMSLTTPGPVIYCDTVELPPRPGGPGGDHDHDGGDGHDHDGGDGHDHDRGDGHDHDRGDGHRHGGPGGHERGRRV</sequence>
<dbReference type="Proteomes" id="UP000585836">
    <property type="component" value="Unassembled WGS sequence"/>
</dbReference>
<reference evidence="2 3" key="1">
    <citation type="submission" date="2020-08" db="EMBL/GenBank/DDBJ databases">
        <title>Genomic Encyclopedia of Type Strains, Phase III (KMG-III): the genomes of soil and plant-associated and newly described type strains.</title>
        <authorList>
            <person name="Whitman W."/>
        </authorList>
    </citation>
    <scope>NUCLEOTIDE SEQUENCE [LARGE SCALE GENOMIC DNA]</scope>
    <source>
        <strain evidence="2 3">CECT 3313</strain>
    </source>
</reference>
<feature type="region of interest" description="Disordered" evidence="1">
    <location>
        <begin position="157"/>
        <end position="271"/>
    </location>
</feature>
<accession>A0A7W9UPL9</accession>
<feature type="compositionally biased region" description="Gly residues" evidence="1">
    <location>
        <begin position="204"/>
        <end position="213"/>
    </location>
</feature>
<feature type="region of interest" description="Disordered" evidence="1">
    <location>
        <begin position="1176"/>
        <end position="1199"/>
    </location>
</feature>
<name>A0A7W9UPL9_9ACTN</name>
<feature type="compositionally biased region" description="Basic and acidic residues" evidence="1">
    <location>
        <begin position="1563"/>
        <end position="1598"/>
    </location>
</feature>
<dbReference type="Gene3D" id="1.10.101.10">
    <property type="entry name" value="PGBD-like superfamily/PGBD"/>
    <property type="match status" value="1"/>
</dbReference>
<evidence type="ECO:0008006" key="4">
    <source>
        <dbReference type="Google" id="ProtNLM"/>
    </source>
</evidence>
<organism evidence="2 3">
    <name type="scientific">Streptomyces echinatus</name>
    <dbReference type="NCBI Taxonomy" id="67293"/>
    <lineage>
        <taxon>Bacteria</taxon>
        <taxon>Bacillati</taxon>
        <taxon>Actinomycetota</taxon>
        <taxon>Actinomycetes</taxon>
        <taxon>Kitasatosporales</taxon>
        <taxon>Streptomycetaceae</taxon>
        <taxon>Streptomyces</taxon>
    </lineage>
</organism>
<comment type="caution">
    <text evidence="2">The sequence shown here is derived from an EMBL/GenBank/DDBJ whole genome shotgun (WGS) entry which is preliminary data.</text>
</comment>
<proteinExistence type="predicted"/>
<keyword evidence="3" id="KW-1185">Reference proteome</keyword>
<feature type="region of interest" description="Disordered" evidence="1">
    <location>
        <begin position="431"/>
        <end position="455"/>
    </location>
</feature>
<feature type="compositionally biased region" description="Pro residues" evidence="1">
    <location>
        <begin position="250"/>
        <end position="266"/>
    </location>
</feature>
<feature type="region of interest" description="Disordered" evidence="1">
    <location>
        <begin position="76"/>
        <end position="106"/>
    </location>
</feature>
<dbReference type="InterPro" id="IPR036366">
    <property type="entry name" value="PGBDSf"/>
</dbReference>
<dbReference type="EMBL" id="JACHJK010000003">
    <property type="protein sequence ID" value="MBB5926490.1"/>
    <property type="molecule type" value="Genomic_DNA"/>
</dbReference>
<feature type="compositionally biased region" description="Low complexity" evidence="1">
    <location>
        <begin position="187"/>
        <end position="203"/>
    </location>
</feature>
<evidence type="ECO:0000313" key="3">
    <source>
        <dbReference type="Proteomes" id="UP000585836"/>
    </source>
</evidence>
<feature type="region of interest" description="Disordered" evidence="1">
    <location>
        <begin position="1547"/>
        <end position="1611"/>
    </location>
</feature>
<dbReference type="InterPro" id="IPR036365">
    <property type="entry name" value="PGBD-like_sf"/>
</dbReference>
<evidence type="ECO:0000313" key="2">
    <source>
        <dbReference type="EMBL" id="MBB5926490.1"/>
    </source>
</evidence>
<dbReference type="RefSeq" id="WP_184963246.1">
    <property type="nucleotide sequence ID" value="NZ_JACHJK010000003.1"/>
</dbReference>
<dbReference type="SUPFAM" id="SSF47090">
    <property type="entry name" value="PGBD-like"/>
    <property type="match status" value="1"/>
</dbReference>
<protein>
    <recommendedName>
        <fullName evidence="4">Peptidoglycan binding-like domain-containing protein</fullName>
    </recommendedName>
</protein>